<proteinExistence type="predicted"/>
<evidence type="ECO:0000313" key="1">
    <source>
        <dbReference type="EMBL" id="WIM89319.1"/>
    </source>
</evidence>
<gene>
    <name evidence="1" type="ORF">PT015_07715</name>
</gene>
<name>A0ABY8W6B3_9MYCO</name>
<dbReference type="Proteomes" id="UP001236585">
    <property type="component" value="Chromosome"/>
</dbReference>
<sequence>MWNADGMVPPPYLGQTFAGDHTHYLTSGSTVIDSQDIELMIAHITEHGFGTPSGATMVILANPQDVEAATMTAWRAGISYRSGGPLPK</sequence>
<dbReference type="RefSeq" id="WP_285190043.1">
    <property type="nucleotide sequence ID" value="NZ_CP126981.1"/>
</dbReference>
<accession>A0ABY8W6B3</accession>
<evidence type="ECO:0000313" key="2">
    <source>
        <dbReference type="Proteomes" id="UP001236585"/>
    </source>
</evidence>
<dbReference type="EMBL" id="CP126981">
    <property type="protein sequence ID" value="WIM89319.1"/>
    <property type="molecule type" value="Genomic_DNA"/>
</dbReference>
<organism evidence="1 2">
    <name type="scientific">Candidatus Mycobacterium wuenschmannii</name>
    <dbReference type="NCBI Taxonomy" id="3027808"/>
    <lineage>
        <taxon>Bacteria</taxon>
        <taxon>Bacillati</taxon>
        <taxon>Actinomycetota</taxon>
        <taxon>Actinomycetes</taxon>
        <taxon>Mycobacteriales</taxon>
        <taxon>Mycobacteriaceae</taxon>
        <taxon>Mycobacterium</taxon>
    </lineage>
</organism>
<keyword evidence="2" id="KW-1185">Reference proteome</keyword>
<protein>
    <submittedName>
        <fullName evidence="1">Uncharacterized protein</fullName>
    </submittedName>
</protein>
<reference evidence="1 2" key="1">
    <citation type="journal article" date="2023" name="Microbiol. Resour. Announc.">
        <title>Complete Genome Sequence of Mycobacterium wuenschmanii, a novel Nontuberculous Mycobacterium Isolated from a captive population of Amazon Milk Frogs.</title>
        <authorList>
            <person name="Hicks J."/>
            <person name="Zeineldin M."/>
            <person name="Ward H."/>
            <person name="Wuenschmann A."/>
            <person name="Camp P."/>
            <person name="Farrell D."/>
            <person name="Lehman K."/>
            <person name="Thacker T."/>
            <person name="Cuthbert E."/>
        </authorList>
    </citation>
    <scope>NUCLEOTIDE SEQUENCE [LARGE SCALE GENOMIC DNA]</scope>
    <source>
        <strain evidence="1 2">Wuenschmanii</strain>
    </source>
</reference>